<keyword evidence="8" id="KW-0862">Zinc</keyword>
<evidence type="ECO:0000259" key="14">
    <source>
        <dbReference type="Pfam" id="PF01087"/>
    </source>
</evidence>
<dbReference type="PANTHER" id="PTHR11943:SF1">
    <property type="entry name" value="GALACTOSE-1-PHOSPHATE URIDYLYLTRANSFERASE"/>
    <property type="match status" value="1"/>
</dbReference>
<accession>A0A0R3WIR8</accession>
<dbReference type="EMBL" id="UYWX01000046">
    <property type="protein sequence ID" value="VDM16557.1"/>
    <property type="molecule type" value="Genomic_DNA"/>
</dbReference>
<evidence type="ECO:0000256" key="10">
    <source>
        <dbReference type="ARBA" id="ARBA00023277"/>
    </source>
</evidence>
<evidence type="ECO:0000313" key="17">
    <source>
        <dbReference type="Proteomes" id="UP000274429"/>
    </source>
</evidence>
<dbReference type="GO" id="GO:0005737">
    <property type="term" value="C:cytoplasm"/>
    <property type="evidence" value="ECO:0007669"/>
    <property type="project" value="TreeGrafter"/>
</dbReference>
<evidence type="ECO:0000256" key="9">
    <source>
        <dbReference type="ARBA" id="ARBA00023144"/>
    </source>
</evidence>
<dbReference type="UniPathway" id="UPA00214"/>
<dbReference type="STRING" id="6205.A0A0R3WIR8"/>
<feature type="domain" description="Galactose-1-phosphate uridyl transferase C-terminal" evidence="15">
    <location>
        <begin position="362"/>
        <end position="524"/>
    </location>
</feature>
<evidence type="ECO:0000256" key="11">
    <source>
        <dbReference type="RuleBase" id="RU000506"/>
    </source>
</evidence>
<dbReference type="CDD" id="cd00608">
    <property type="entry name" value="GalT"/>
    <property type="match status" value="1"/>
</dbReference>
<name>A0A0R3WIR8_HYDTA</name>
<dbReference type="GO" id="GO:0008108">
    <property type="term" value="F:UDP-glucose:hexose-1-phosphate uridylyltransferase activity"/>
    <property type="evidence" value="ECO:0007669"/>
    <property type="project" value="UniProtKB-EC"/>
</dbReference>
<dbReference type="OrthoDB" id="418412at2759"/>
<gene>
    <name evidence="16" type="ORF">TTAC_LOCUS509</name>
</gene>
<feature type="domain" description="Galactose-1-phosphate uridyl transferase N-terminal" evidence="14">
    <location>
        <begin position="164"/>
        <end position="352"/>
    </location>
</feature>
<evidence type="ECO:0000259" key="15">
    <source>
        <dbReference type="Pfam" id="PF02744"/>
    </source>
</evidence>
<sequence>MDSVRLAKLFSDLEELEAAAEKVVSGQEKCKLYEMNRRKSQEALNRLNDTNTPNRVWACLSHQFFKVPRNGLRAALKSDINTLAAEISSLRNEIKHDLENLRKLEGEDPLKGFNLKPLTRDEISAQRMNRFFGPAMTLWFLFTDFFPFITALTMQDQIISKPPQDKSHRRYNPLAQEWVVVSPNRINRPWSGAVEKTSSVSGGGDTSQASQGCGKSNPLAPGSIRSSGAVNPLYESTFTFPNDFPAFSARSGEGAGDLTEDARKAQSKDPLFAWAPATGECYVTCFHPRPDLTLALMTHGEIIKVIEEWAHLTRQCADRGFQWIQIFENRGEIMGCSNPHPHCQAWVSDFIPTRALRSDYGQEDYYSRHGTLLLLDYVKRELALKERIVVANADWVVLVPWWAAWPFECLITPLRRHVCRLDELSLDEQSTLADVMSRILVAYDNLFQTSSPYSFGWYQVPLQASQKAVYWQLHGIYLPPLLRSATVKKHMVGYELLAEVQRDLTPEKAAHLLRDAASREHYTKTKPH</sequence>
<reference evidence="18" key="1">
    <citation type="submission" date="2017-02" db="UniProtKB">
        <authorList>
            <consortium name="WormBaseParasite"/>
        </authorList>
    </citation>
    <scope>IDENTIFICATION</scope>
</reference>
<evidence type="ECO:0000256" key="6">
    <source>
        <dbReference type="ARBA" id="ARBA00022695"/>
    </source>
</evidence>
<evidence type="ECO:0000256" key="2">
    <source>
        <dbReference type="ARBA" id="ARBA00001947"/>
    </source>
</evidence>
<keyword evidence="10 11" id="KW-0119">Carbohydrate metabolism</keyword>
<feature type="compositionally biased region" description="Polar residues" evidence="13">
    <location>
        <begin position="196"/>
        <end position="214"/>
    </location>
</feature>
<evidence type="ECO:0000256" key="3">
    <source>
        <dbReference type="ARBA" id="ARBA00004947"/>
    </source>
</evidence>
<comment type="cofactor">
    <cofactor evidence="2">
        <name>Zn(2+)</name>
        <dbReference type="ChEBI" id="CHEBI:29105"/>
    </cofactor>
</comment>
<keyword evidence="7 11" id="KW-0479">Metal-binding</keyword>
<dbReference type="InterPro" id="IPR019779">
    <property type="entry name" value="GalP_UDPtransf1_His-AS"/>
</dbReference>
<evidence type="ECO:0000313" key="16">
    <source>
        <dbReference type="EMBL" id="VDM16557.1"/>
    </source>
</evidence>
<evidence type="ECO:0000313" key="18">
    <source>
        <dbReference type="WBParaSite" id="TTAC_0000050801-mRNA-1"/>
    </source>
</evidence>
<dbReference type="InterPro" id="IPR001937">
    <property type="entry name" value="GalP_UDPtransf1"/>
</dbReference>
<keyword evidence="12" id="KW-0175">Coiled coil</keyword>
<comment type="catalytic activity">
    <reaction evidence="1 11">
        <text>alpha-D-galactose 1-phosphate + UDP-alpha-D-glucose = alpha-D-glucose 1-phosphate + UDP-alpha-D-galactose</text>
        <dbReference type="Rhea" id="RHEA:13989"/>
        <dbReference type="ChEBI" id="CHEBI:58336"/>
        <dbReference type="ChEBI" id="CHEBI:58601"/>
        <dbReference type="ChEBI" id="CHEBI:58885"/>
        <dbReference type="ChEBI" id="CHEBI:66914"/>
        <dbReference type="EC" id="2.7.7.12"/>
    </reaction>
</comment>
<reference evidence="16 17" key="2">
    <citation type="submission" date="2018-11" db="EMBL/GenBank/DDBJ databases">
        <authorList>
            <consortium name="Pathogen Informatics"/>
        </authorList>
    </citation>
    <scope>NUCLEOTIDE SEQUENCE [LARGE SCALE GENOMIC DNA]</scope>
</reference>
<dbReference type="AlphaFoldDB" id="A0A0R3WIR8"/>
<dbReference type="SUPFAM" id="SSF54197">
    <property type="entry name" value="HIT-like"/>
    <property type="match status" value="2"/>
</dbReference>
<dbReference type="InterPro" id="IPR005849">
    <property type="entry name" value="GalP_Utransf_N"/>
</dbReference>
<dbReference type="PANTHER" id="PTHR11943">
    <property type="entry name" value="GALACTOSE-1-PHOSPHATE URIDYLYLTRANSFERASE"/>
    <property type="match status" value="1"/>
</dbReference>
<dbReference type="Proteomes" id="UP000274429">
    <property type="component" value="Unassembled WGS sequence"/>
</dbReference>
<evidence type="ECO:0000256" key="13">
    <source>
        <dbReference type="SAM" id="MobiDB-lite"/>
    </source>
</evidence>
<evidence type="ECO:0000256" key="1">
    <source>
        <dbReference type="ARBA" id="ARBA00001107"/>
    </source>
</evidence>
<dbReference type="Gene3D" id="3.30.428.10">
    <property type="entry name" value="HIT-like"/>
    <property type="match status" value="2"/>
</dbReference>
<evidence type="ECO:0000256" key="12">
    <source>
        <dbReference type="SAM" id="Coils"/>
    </source>
</evidence>
<dbReference type="GO" id="GO:0033499">
    <property type="term" value="P:galactose catabolic process via UDP-galactose, Leloir pathway"/>
    <property type="evidence" value="ECO:0007669"/>
    <property type="project" value="TreeGrafter"/>
</dbReference>
<keyword evidence="9 11" id="KW-0299">Galactose metabolism</keyword>
<dbReference type="InterPro" id="IPR005850">
    <property type="entry name" value="GalP_Utransf_C"/>
</dbReference>
<keyword evidence="6 11" id="KW-0548">Nucleotidyltransferase</keyword>
<protein>
    <recommendedName>
        <fullName evidence="11">Galactose-1-phosphate uridylyltransferase</fullName>
        <ecNumber evidence="11">2.7.7.12</ecNumber>
    </recommendedName>
</protein>
<dbReference type="CDD" id="cd22860">
    <property type="entry name" value="PDRG1"/>
    <property type="match status" value="1"/>
</dbReference>
<organism evidence="18">
    <name type="scientific">Hydatigena taeniaeformis</name>
    <name type="common">Feline tapeworm</name>
    <name type="synonym">Taenia taeniaeformis</name>
    <dbReference type="NCBI Taxonomy" id="6205"/>
    <lineage>
        <taxon>Eukaryota</taxon>
        <taxon>Metazoa</taxon>
        <taxon>Spiralia</taxon>
        <taxon>Lophotrochozoa</taxon>
        <taxon>Platyhelminthes</taxon>
        <taxon>Cestoda</taxon>
        <taxon>Eucestoda</taxon>
        <taxon>Cyclophyllidea</taxon>
        <taxon>Taeniidae</taxon>
        <taxon>Hydatigera</taxon>
    </lineage>
</organism>
<keyword evidence="5 11" id="KW-0808">Transferase</keyword>
<feature type="region of interest" description="Disordered" evidence="13">
    <location>
        <begin position="190"/>
        <end position="221"/>
    </location>
</feature>
<comment type="similarity">
    <text evidence="4 11">Belongs to the galactose-1-phosphate uridylyltransferase type 1 family.</text>
</comment>
<evidence type="ECO:0000256" key="7">
    <source>
        <dbReference type="ARBA" id="ARBA00022723"/>
    </source>
</evidence>
<dbReference type="GO" id="GO:0008270">
    <property type="term" value="F:zinc ion binding"/>
    <property type="evidence" value="ECO:0007669"/>
    <property type="project" value="InterPro"/>
</dbReference>
<dbReference type="EC" id="2.7.7.12" evidence="11"/>
<evidence type="ECO:0000256" key="8">
    <source>
        <dbReference type="ARBA" id="ARBA00022833"/>
    </source>
</evidence>
<dbReference type="NCBIfam" id="TIGR00209">
    <property type="entry name" value="galT_1"/>
    <property type="match status" value="1"/>
</dbReference>
<dbReference type="WBParaSite" id="TTAC_0000050801-mRNA-1">
    <property type="protein sequence ID" value="TTAC_0000050801-mRNA-1"/>
    <property type="gene ID" value="TTAC_0000050801"/>
</dbReference>
<dbReference type="SUPFAM" id="SSF46579">
    <property type="entry name" value="Prefoldin"/>
    <property type="match status" value="1"/>
</dbReference>
<dbReference type="Pfam" id="PF01087">
    <property type="entry name" value="GalP_UDP_transf"/>
    <property type="match status" value="1"/>
</dbReference>
<proteinExistence type="inferred from homology"/>
<comment type="pathway">
    <text evidence="3 11">Carbohydrate metabolism; galactose metabolism.</text>
</comment>
<dbReference type="PROSITE" id="PS00117">
    <property type="entry name" value="GAL_P_UDP_TRANSF_I"/>
    <property type="match status" value="1"/>
</dbReference>
<feature type="coiled-coil region" evidence="12">
    <location>
        <begin position="30"/>
        <end position="107"/>
    </location>
</feature>
<dbReference type="Pfam" id="PF02744">
    <property type="entry name" value="GalP_UDP_tr_C"/>
    <property type="match status" value="1"/>
</dbReference>
<evidence type="ECO:0000256" key="4">
    <source>
        <dbReference type="ARBA" id="ARBA00010951"/>
    </source>
</evidence>
<dbReference type="InterPro" id="IPR036265">
    <property type="entry name" value="HIT-like_sf"/>
</dbReference>
<evidence type="ECO:0000256" key="5">
    <source>
        <dbReference type="ARBA" id="ARBA00022679"/>
    </source>
</evidence>
<keyword evidence="17" id="KW-1185">Reference proteome</keyword>